<dbReference type="InterPro" id="IPR006439">
    <property type="entry name" value="HAD-SF_hydro_IA"/>
</dbReference>
<accession>A0A2S0RHA6</accession>
<dbReference type="PANTHER" id="PTHR43611">
    <property type="entry name" value="ALPHA-D-GLUCOSE 1-PHOSPHATE PHOSPHATASE"/>
    <property type="match status" value="1"/>
</dbReference>
<name>A0A2S0RHA6_9FLAO</name>
<dbReference type="SFLD" id="SFLDG01129">
    <property type="entry name" value="C1.5:_HAD__Beta-PGM__Phosphata"/>
    <property type="match status" value="1"/>
</dbReference>
<dbReference type="OrthoDB" id="9797415at2"/>
<dbReference type="RefSeq" id="WP_108373218.1">
    <property type="nucleotide sequence ID" value="NZ_CP028811.1"/>
</dbReference>
<dbReference type="AlphaFoldDB" id="A0A2S0RHA6"/>
<organism evidence="1 2">
    <name type="scientific">Flavobacterium magnum</name>
    <dbReference type="NCBI Taxonomy" id="2162713"/>
    <lineage>
        <taxon>Bacteria</taxon>
        <taxon>Pseudomonadati</taxon>
        <taxon>Bacteroidota</taxon>
        <taxon>Flavobacteriia</taxon>
        <taxon>Flavobacteriales</taxon>
        <taxon>Flavobacteriaceae</taxon>
        <taxon>Flavobacterium</taxon>
    </lineage>
</organism>
<dbReference type="PANTHER" id="PTHR43611:SF3">
    <property type="entry name" value="FLAVIN MONONUCLEOTIDE HYDROLASE 1, CHLOROPLATIC"/>
    <property type="match status" value="1"/>
</dbReference>
<dbReference type="SUPFAM" id="SSF56784">
    <property type="entry name" value="HAD-like"/>
    <property type="match status" value="1"/>
</dbReference>
<dbReference type="KEGG" id="fmg:HYN48_15130"/>
<keyword evidence="2" id="KW-1185">Reference proteome</keyword>
<dbReference type="Proteomes" id="UP000244193">
    <property type="component" value="Chromosome"/>
</dbReference>
<dbReference type="Pfam" id="PF00702">
    <property type="entry name" value="Hydrolase"/>
    <property type="match status" value="1"/>
</dbReference>
<dbReference type="InterPro" id="IPR023214">
    <property type="entry name" value="HAD_sf"/>
</dbReference>
<reference evidence="1 2" key="1">
    <citation type="submission" date="2018-04" db="EMBL/GenBank/DDBJ databases">
        <title>Genome sequencing of Flavobacterium sp. HYN0048.</title>
        <authorList>
            <person name="Yi H."/>
            <person name="Baek C."/>
        </authorList>
    </citation>
    <scope>NUCLEOTIDE SEQUENCE [LARGE SCALE GENOMIC DNA]</scope>
    <source>
        <strain evidence="1 2">HYN0048</strain>
    </source>
</reference>
<dbReference type="CDD" id="cd02603">
    <property type="entry name" value="HAD_sEH-N_like"/>
    <property type="match status" value="1"/>
</dbReference>
<dbReference type="SFLD" id="SFLDS00003">
    <property type="entry name" value="Haloacid_Dehalogenase"/>
    <property type="match status" value="1"/>
</dbReference>
<dbReference type="InterPro" id="IPR023198">
    <property type="entry name" value="PGP-like_dom2"/>
</dbReference>
<proteinExistence type="predicted"/>
<dbReference type="EMBL" id="CP028811">
    <property type="protein sequence ID" value="AWA31317.1"/>
    <property type="molecule type" value="Genomic_DNA"/>
</dbReference>
<dbReference type="NCBIfam" id="TIGR01509">
    <property type="entry name" value="HAD-SF-IA-v3"/>
    <property type="match status" value="1"/>
</dbReference>
<dbReference type="Gene3D" id="3.40.50.1000">
    <property type="entry name" value="HAD superfamily/HAD-like"/>
    <property type="match status" value="1"/>
</dbReference>
<protein>
    <submittedName>
        <fullName evidence="1">Haloacid dehalogenase</fullName>
    </submittedName>
</protein>
<evidence type="ECO:0000313" key="2">
    <source>
        <dbReference type="Proteomes" id="UP000244193"/>
    </source>
</evidence>
<gene>
    <name evidence="1" type="ORF">HYN48_15130</name>
</gene>
<dbReference type="Gene3D" id="1.10.150.240">
    <property type="entry name" value="Putative phosphatase, domain 2"/>
    <property type="match status" value="1"/>
</dbReference>
<dbReference type="InterPro" id="IPR036412">
    <property type="entry name" value="HAD-like_sf"/>
</dbReference>
<sequence>MINTIIFDFGDVLINLDKEKSLAEFKKLGLDGPNTALLRLNDDFERGRITEEAFLQGFKQQLPTATIAQIKAAWNSLIGDFPLYRLEFLQLLATKYRLFLLTNTDIIHMENFESQVGMSFASDFYRCFEKVYYSHEMGMRKPETAVFNFILKKHDLSPKRTLFVDDKKENTDAAAALGINVWHLQPDEDVVNLFDKKFMAINA</sequence>
<evidence type="ECO:0000313" key="1">
    <source>
        <dbReference type="EMBL" id="AWA31317.1"/>
    </source>
</evidence>